<organism evidence="3 4">
    <name type="scientific">Halosegnis marinus</name>
    <dbReference type="NCBI Taxonomy" id="3034023"/>
    <lineage>
        <taxon>Archaea</taxon>
        <taxon>Methanobacteriati</taxon>
        <taxon>Methanobacteriota</taxon>
        <taxon>Stenosarchaea group</taxon>
        <taxon>Halobacteria</taxon>
        <taxon>Halobacteriales</taxon>
        <taxon>Natronomonadaceae</taxon>
        <taxon>Halosegnis</taxon>
    </lineage>
</organism>
<gene>
    <name evidence="3" type="ORF">ACFQJ4_04155</name>
</gene>
<dbReference type="RefSeq" id="WP_276235514.1">
    <property type="nucleotide sequence ID" value="NZ_CP119802.1"/>
</dbReference>
<evidence type="ECO:0000313" key="3">
    <source>
        <dbReference type="EMBL" id="MFC7234506.1"/>
    </source>
</evidence>
<accession>A0ABD5ZML6</accession>
<keyword evidence="2" id="KW-0812">Transmembrane</keyword>
<keyword evidence="4" id="KW-1185">Reference proteome</keyword>
<evidence type="ECO:0000256" key="2">
    <source>
        <dbReference type="SAM" id="Phobius"/>
    </source>
</evidence>
<sequence length="204" mass="19446">MRIRPVARAAAAVAALFLFVGSGVAAGAALALVSLSDAALDPTLALVVAAAPFLLAPVLAGVAGATARGRPPTAAVSVGLGSLVGAVLFAAPVVGVLVGLADAAGTDPVVAAPDLAAPLALVSLATGVVGAASGYLAARARGSADREPRSAGSLGASAWNRDRPEEGAATAASETEPARASAEEGADESAGSVADLFDDADGTE</sequence>
<feature type="compositionally biased region" description="Low complexity" evidence="1">
    <location>
        <begin position="167"/>
        <end position="180"/>
    </location>
</feature>
<feature type="region of interest" description="Disordered" evidence="1">
    <location>
        <begin position="146"/>
        <end position="204"/>
    </location>
</feature>
<dbReference type="GeneID" id="79266174"/>
<reference evidence="3 4" key="1">
    <citation type="journal article" date="2019" name="Int. J. Syst. Evol. Microbiol.">
        <title>The Global Catalogue of Microorganisms (GCM) 10K type strain sequencing project: providing services to taxonomists for standard genome sequencing and annotation.</title>
        <authorList>
            <consortium name="The Broad Institute Genomics Platform"/>
            <consortium name="The Broad Institute Genome Sequencing Center for Infectious Disease"/>
            <person name="Wu L."/>
            <person name="Ma J."/>
        </authorList>
    </citation>
    <scope>NUCLEOTIDE SEQUENCE [LARGE SCALE GENOMIC DNA]</scope>
    <source>
        <strain evidence="3 4">DT85</strain>
    </source>
</reference>
<feature type="transmembrane region" description="Helical" evidence="2">
    <location>
        <begin position="74"/>
        <end position="95"/>
    </location>
</feature>
<proteinExistence type="predicted"/>
<dbReference type="AlphaFoldDB" id="A0ABD5ZML6"/>
<dbReference type="Proteomes" id="UP001596398">
    <property type="component" value="Unassembled WGS sequence"/>
</dbReference>
<dbReference type="EMBL" id="JBHTAP010000001">
    <property type="protein sequence ID" value="MFC7234506.1"/>
    <property type="molecule type" value="Genomic_DNA"/>
</dbReference>
<evidence type="ECO:0000256" key="1">
    <source>
        <dbReference type="SAM" id="MobiDB-lite"/>
    </source>
</evidence>
<protein>
    <submittedName>
        <fullName evidence="3">Uncharacterized protein</fullName>
    </submittedName>
</protein>
<evidence type="ECO:0000313" key="4">
    <source>
        <dbReference type="Proteomes" id="UP001596398"/>
    </source>
</evidence>
<feature type="transmembrane region" description="Helical" evidence="2">
    <location>
        <begin position="115"/>
        <end position="138"/>
    </location>
</feature>
<comment type="caution">
    <text evidence="3">The sequence shown here is derived from an EMBL/GenBank/DDBJ whole genome shotgun (WGS) entry which is preliminary data.</text>
</comment>
<name>A0ABD5ZML6_9EURY</name>
<feature type="transmembrane region" description="Helical" evidence="2">
    <location>
        <begin position="43"/>
        <end position="62"/>
    </location>
</feature>
<keyword evidence="2" id="KW-0472">Membrane</keyword>
<keyword evidence="2" id="KW-1133">Transmembrane helix</keyword>